<dbReference type="EMBL" id="VOHW01000025">
    <property type="protein sequence ID" value="TWV57758.1"/>
    <property type="molecule type" value="Genomic_DNA"/>
</dbReference>
<gene>
    <name evidence="1" type="ORF">FSA05_22655</name>
</gene>
<reference evidence="1 2" key="1">
    <citation type="submission" date="2019-07" db="EMBL/GenBank/DDBJ databases">
        <title>Genome sequencing of Parabacteroides distasonis iSURF_7.</title>
        <authorList>
            <person name="Degefu H.N."/>
            <person name="Ruoff K.L."/>
            <person name="Price C.E."/>
            <person name="Valls R.A."/>
            <person name="O'Toole G.A."/>
        </authorList>
    </citation>
    <scope>NUCLEOTIDE SEQUENCE [LARGE SCALE GENOMIC DNA]</scope>
    <source>
        <strain evidence="1 2">CFPLTA003_1B</strain>
    </source>
</reference>
<name>A0A5C6K7U0_PARDI</name>
<dbReference type="Proteomes" id="UP000315827">
    <property type="component" value="Unassembled WGS sequence"/>
</dbReference>
<comment type="caution">
    <text evidence="1">The sequence shown here is derived from an EMBL/GenBank/DDBJ whole genome shotgun (WGS) entry which is preliminary data.</text>
</comment>
<accession>A0A5C6K7U0</accession>
<sequence>MSTKKTDLNPYVHAIRERFEPTENESKATHKLSTKEVADAINELNPGCNATTQDVYDALFEAGFVFRAPRGTLGLNFKWLMIEK</sequence>
<dbReference type="RefSeq" id="WP_146376265.1">
    <property type="nucleotide sequence ID" value="NZ_JADMWC010000005.1"/>
</dbReference>
<evidence type="ECO:0000313" key="1">
    <source>
        <dbReference type="EMBL" id="TWV57758.1"/>
    </source>
</evidence>
<proteinExistence type="predicted"/>
<dbReference type="AlphaFoldDB" id="A0A5C6K7U0"/>
<evidence type="ECO:0000313" key="2">
    <source>
        <dbReference type="Proteomes" id="UP000315827"/>
    </source>
</evidence>
<protein>
    <submittedName>
        <fullName evidence="1">Uncharacterized protein</fullName>
    </submittedName>
</protein>
<organism evidence="1 2">
    <name type="scientific">Parabacteroides distasonis</name>
    <dbReference type="NCBI Taxonomy" id="823"/>
    <lineage>
        <taxon>Bacteria</taxon>
        <taxon>Pseudomonadati</taxon>
        <taxon>Bacteroidota</taxon>
        <taxon>Bacteroidia</taxon>
        <taxon>Bacteroidales</taxon>
        <taxon>Tannerellaceae</taxon>
        <taxon>Parabacteroides</taxon>
    </lineage>
</organism>